<name>A0A1B8P4F4_HALEL</name>
<accession>A0A1B8P4F4</accession>
<dbReference type="EMBL" id="MAJD01000001">
    <property type="protein sequence ID" value="OBX37118.1"/>
    <property type="molecule type" value="Genomic_DNA"/>
</dbReference>
<protein>
    <submittedName>
        <fullName evidence="1">Uncharacterized protein</fullName>
    </submittedName>
</protein>
<sequence length="67" mass="7861">MSLPATLYRNLITYFLTILSPCHAASLEARTILNFLEIRHYHFLHLACIIHSRYFTIMISHQSLITE</sequence>
<evidence type="ECO:0000313" key="2">
    <source>
        <dbReference type="Proteomes" id="UP000092504"/>
    </source>
</evidence>
<dbReference type="AlphaFoldDB" id="A0A1B8P4F4"/>
<evidence type="ECO:0000313" key="1">
    <source>
        <dbReference type="EMBL" id="OBX37118.1"/>
    </source>
</evidence>
<comment type="caution">
    <text evidence="1">The sequence shown here is derived from an EMBL/GenBank/DDBJ whole genome shotgun (WGS) entry which is preliminary data.</text>
</comment>
<gene>
    <name evidence="1" type="ORF">A8U91_01467</name>
</gene>
<organism evidence="1 2">
    <name type="scientific">Halomonas elongata</name>
    <dbReference type="NCBI Taxonomy" id="2746"/>
    <lineage>
        <taxon>Bacteria</taxon>
        <taxon>Pseudomonadati</taxon>
        <taxon>Pseudomonadota</taxon>
        <taxon>Gammaproteobacteria</taxon>
        <taxon>Oceanospirillales</taxon>
        <taxon>Halomonadaceae</taxon>
        <taxon>Halomonas</taxon>
    </lineage>
</organism>
<reference evidence="1 2" key="1">
    <citation type="submission" date="2016-06" db="EMBL/GenBank/DDBJ databases">
        <title>Genome sequence of halotolerant plant growth promoting strain of Halomonas elongata HEK1 isolated from salterns of Rann of Kutch, Gujarat, India.</title>
        <authorList>
            <person name="Gaba S."/>
            <person name="Singh R.N."/>
            <person name="Abrol S."/>
            <person name="Kaushik R."/>
            <person name="Saxena A.K."/>
        </authorList>
    </citation>
    <scope>NUCLEOTIDE SEQUENCE [LARGE SCALE GENOMIC DNA]</scope>
    <source>
        <strain evidence="1 2">HEK1</strain>
    </source>
</reference>
<proteinExistence type="predicted"/>
<dbReference type="Proteomes" id="UP000092504">
    <property type="component" value="Unassembled WGS sequence"/>
</dbReference>